<dbReference type="GO" id="GO:0003700">
    <property type="term" value="F:DNA-binding transcription factor activity"/>
    <property type="evidence" value="ECO:0007669"/>
    <property type="project" value="InterPro"/>
</dbReference>
<dbReference type="PANTHER" id="PTHR33164:SF104">
    <property type="entry name" value="TRANSCRIPTIONAL REGULATORY PROTEIN"/>
    <property type="match status" value="1"/>
</dbReference>
<evidence type="ECO:0000313" key="2">
    <source>
        <dbReference type="EMBL" id="PKV94576.1"/>
    </source>
</evidence>
<dbReference type="Proteomes" id="UP000233750">
    <property type="component" value="Unassembled WGS sequence"/>
</dbReference>
<keyword evidence="3" id="KW-1185">Reference proteome</keyword>
<feature type="domain" description="HTH marR-type" evidence="1">
    <location>
        <begin position="1"/>
        <end position="143"/>
    </location>
</feature>
<protein>
    <submittedName>
        <fullName evidence="2">DNA-binding MarR family transcriptional regulator</fullName>
    </submittedName>
</protein>
<comment type="caution">
    <text evidence="2">The sequence shown here is derived from an EMBL/GenBank/DDBJ whole genome shotgun (WGS) entry which is preliminary data.</text>
</comment>
<accession>A0A2N3WL46</accession>
<dbReference type="PROSITE" id="PS50995">
    <property type="entry name" value="HTH_MARR_2"/>
    <property type="match status" value="1"/>
</dbReference>
<dbReference type="SMART" id="SM00347">
    <property type="entry name" value="HTH_MARR"/>
    <property type="match status" value="1"/>
</dbReference>
<dbReference type="EMBL" id="PJMY01000003">
    <property type="protein sequence ID" value="PKV94576.1"/>
    <property type="molecule type" value="Genomic_DNA"/>
</dbReference>
<dbReference type="Pfam" id="PF12802">
    <property type="entry name" value="MarR_2"/>
    <property type="match status" value="1"/>
</dbReference>
<dbReference type="InterPro" id="IPR036390">
    <property type="entry name" value="WH_DNA-bd_sf"/>
</dbReference>
<sequence length="151" mass="16706">MSDPKIGLEAWRAMLLAHSAAVRAIETDVQRGGTVPLAWYDVLLELNAEGKKGLRMAEVADRVVLSRTRVSRLVDEMVRAGLVTKRPEPDDRRVSWAVITDEGVRALRKTAPVYLRSIERHFSAHVSDEEAAVIGKALLRVAESGKTVRPV</sequence>
<gene>
    <name evidence="2" type="ORF">ATK30_5455</name>
</gene>
<dbReference type="SUPFAM" id="SSF46785">
    <property type="entry name" value="Winged helix' DNA-binding domain"/>
    <property type="match status" value="1"/>
</dbReference>
<dbReference type="GO" id="GO:0003677">
    <property type="term" value="F:DNA binding"/>
    <property type="evidence" value="ECO:0007669"/>
    <property type="project" value="UniProtKB-KW"/>
</dbReference>
<organism evidence="2 3">
    <name type="scientific">Amycolatopsis echigonensis</name>
    <dbReference type="NCBI Taxonomy" id="2576905"/>
    <lineage>
        <taxon>Bacteria</taxon>
        <taxon>Bacillati</taxon>
        <taxon>Actinomycetota</taxon>
        <taxon>Actinomycetes</taxon>
        <taxon>Pseudonocardiales</taxon>
        <taxon>Pseudonocardiaceae</taxon>
        <taxon>Amycolatopsis</taxon>
    </lineage>
</organism>
<dbReference type="InterPro" id="IPR000835">
    <property type="entry name" value="HTH_MarR-typ"/>
</dbReference>
<dbReference type="PRINTS" id="PR00598">
    <property type="entry name" value="HTHMARR"/>
</dbReference>
<dbReference type="InterPro" id="IPR036388">
    <property type="entry name" value="WH-like_DNA-bd_sf"/>
</dbReference>
<dbReference type="PANTHER" id="PTHR33164">
    <property type="entry name" value="TRANSCRIPTIONAL REGULATOR, MARR FAMILY"/>
    <property type="match status" value="1"/>
</dbReference>
<evidence type="ECO:0000313" key="3">
    <source>
        <dbReference type="Proteomes" id="UP000233750"/>
    </source>
</evidence>
<name>A0A2N3WL46_9PSEU</name>
<dbReference type="AlphaFoldDB" id="A0A2N3WL46"/>
<dbReference type="RefSeq" id="WP_244194740.1">
    <property type="nucleotide sequence ID" value="NZ_PJMY01000003.1"/>
</dbReference>
<dbReference type="GO" id="GO:0006950">
    <property type="term" value="P:response to stress"/>
    <property type="evidence" value="ECO:0007669"/>
    <property type="project" value="TreeGrafter"/>
</dbReference>
<evidence type="ECO:0000259" key="1">
    <source>
        <dbReference type="PROSITE" id="PS50995"/>
    </source>
</evidence>
<proteinExistence type="predicted"/>
<dbReference type="InterPro" id="IPR039422">
    <property type="entry name" value="MarR/SlyA-like"/>
</dbReference>
<reference evidence="2 3" key="1">
    <citation type="submission" date="2017-12" db="EMBL/GenBank/DDBJ databases">
        <title>Sequencing the genomes of 1000 Actinobacteria strains.</title>
        <authorList>
            <person name="Klenk H.-P."/>
        </authorList>
    </citation>
    <scope>NUCLEOTIDE SEQUENCE [LARGE SCALE GENOMIC DNA]</scope>
    <source>
        <strain evidence="2 3">DSM 45165</strain>
    </source>
</reference>
<dbReference type="Gene3D" id="1.10.10.10">
    <property type="entry name" value="Winged helix-like DNA-binding domain superfamily/Winged helix DNA-binding domain"/>
    <property type="match status" value="1"/>
</dbReference>
<keyword evidence="2" id="KW-0238">DNA-binding</keyword>